<accession>A0AA40E5L1</accession>
<dbReference type="EMBL" id="JAUKUA010000002">
    <property type="protein sequence ID" value="KAK0725887.1"/>
    <property type="molecule type" value="Genomic_DNA"/>
</dbReference>
<dbReference type="AlphaFoldDB" id="A0AA40E5L1"/>
<reference evidence="2" key="1">
    <citation type="submission" date="2023-06" db="EMBL/GenBank/DDBJ databases">
        <title>Genome-scale phylogeny and comparative genomics of the fungal order Sordariales.</title>
        <authorList>
            <consortium name="Lawrence Berkeley National Laboratory"/>
            <person name="Hensen N."/>
            <person name="Bonometti L."/>
            <person name="Westerberg I."/>
            <person name="Brannstrom I.O."/>
            <person name="Guillou S."/>
            <person name="Cros-Aarteil S."/>
            <person name="Calhoun S."/>
            <person name="Haridas S."/>
            <person name="Kuo A."/>
            <person name="Mondo S."/>
            <person name="Pangilinan J."/>
            <person name="Riley R."/>
            <person name="Labutti K."/>
            <person name="Andreopoulos B."/>
            <person name="Lipzen A."/>
            <person name="Chen C."/>
            <person name="Yanf M."/>
            <person name="Daum C."/>
            <person name="Ng V."/>
            <person name="Clum A."/>
            <person name="Steindorff A."/>
            <person name="Ohm R."/>
            <person name="Martin F."/>
            <person name="Silar P."/>
            <person name="Natvig D."/>
            <person name="Lalanne C."/>
            <person name="Gautier V."/>
            <person name="Ament-Velasquez S.L."/>
            <person name="Kruys A."/>
            <person name="Hutchinson M.I."/>
            <person name="Powell A.J."/>
            <person name="Barry K."/>
            <person name="Miller A.N."/>
            <person name="Grigoriev I.V."/>
            <person name="Debuchy R."/>
            <person name="Gladieux P."/>
            <person name="Thoren M.H."/>
            <person name="Johannesson H."/>
        </authorList>
    </citation>
    <scope>NUCLEOTIDE SEQUENCE</scope>
    <source>
        <strain evidence="2">SMH4607-1</strain>
    </source>
</reference>
<feature type="non-terminal residue" evidence="2">
    <location>
        <position position="83"/>
    </location>
</feature>
<sequence>LIGDLTQNVNLGEDVELVVGITAAALTADQLYKLVNTKKHKTMHLVKAGLGAAVAGTSFAMMVQEHHNHEKKDKERGRSRYRH</sequence>
<feature type="non-terminal residue" evidence="2">
    <location>
        <position position="1"/>
    </location>
</feature>
<organism evidence="2 3">
    <name type="scientific">Lasiosphaeris hirsuta</name>
    <dbReference type="NCBI Taxonomy" id="260670"/>
    <lineage>
        <taxon>Eukaryota</taxon>
        <taxon>Fungi</taxon>
        <taxon>Dikarya</taxon>
        <taxon>Ascomycota</taxon>
        <taxon>Pezizomycotina</taxon>
        <taxon>Sordariomycetes</taxon>
        <taxon>Sordariomycetidae</taxon>
        <taxon>Sordariales</taxon>
        <taxon>Lasiosphaeriaceae</taxon>
        <taxon>Lasiosphaeris</taxon>
    </lineage>
</organism>
<dbReference type="Proteomes" id="UP001172102">
    <property type="component" value="Unassembled WGS sequence"/>
</dbReference>
<name>A0AA40E5L1_9PEZI</name>
<protein>
    <submittedName>
        <fullName evidence="2">Uncharacterized protein</fullName>
    </submittedName>
</protein>
<evidence type="ECO:0000256" key="1">
    <source>
        <dbReference type="SAM" id="MobiDB-lite"/>
    </source>
</evidence>
<evidence type="ECO:0000313" key="3">
    <source>
        <dbReference type="Proteomes" id="UP001172102"/>
    </source>
</evidence>
<proteinExistence type="predicted"/>
<keyword evidence="3" id="KW-1185">Reference proteome</keyword>
<feature type="region of interest" description="Disordered" evidence="1">
    <location>
        <begin position="64"/>
        <end position="83"/>
    </location>
</feature>
<evidence type="ECO:0000313" key="2">
    <source>
        <dbReference type="EMBL" id="KAK0725887.1"/>
    </source>
</evidence>
<comment type="caution">
    <text evidence="2">The sequence shown here is derived from an EMBL/GenBank/DDBJ whole genome shotgun (WGS) entry which is preliminary data.</text>
</comment>
<gene>
    <name evidence="2" type="ORF">B0H67DRAFT_449941</name>
</gene>